<reference evidence="1" key="2">
    <citation type="submission" date="2013-04" db="UniProtKB">
        <authorList>
            <consortium name="EnsemblPlants"/>
        </authorList>
    </citation>
    <scope>IDENTIFICATION</scope>
</reference>
<sequence length="143" mass="15359">MGEMSNTRSSVAGDVGEGDGAAVVVYVTLADDDTPVVGSPRMRAKDRDEAAWLGEGEERIVQQRGEEEDVTNLPHLNRISSPRFGGAVKEVQMSSLELAETARFSSLPVAPVLLRSLSFLAFTIFRAEGENKGTGENQTKGFS</sequence>
<name>J3N1I9_ORYBR</name>
<dbReference type="Gramene" id="OB10G13870.1">
    <property type="protein sequence ID" value="OB10G13870.1"/>
    <property type="gene ID" value="OB10G13870"/>
</dbReference>
<keyword evidence="2" id="KW-1185">Reference proteome</keyword>
<dbReference type="AlphaFoldDB" id="J3N1I9"/>
<organism evidence="1">
    <name type="scientific">Oryza brachyantha</name>
    <name type="common">malo sina</name>
    <dbReference type="NCBI Taxonomy" id="4533"/>
    <lineage>
        <taxon>Eukaryota</taxon>
        <taxon>Viridiplantae</taxon>
        <taxon>Streptophyta</taxon>
        <taxon>Embryophyta</taxon>
        <taxon>Tracheophyta</taxon>
        <taxon>Spermatophyta</taxon>
        <taxon>Magnoliopsida</taxon>
        <taxon>Liliopsida</taxon>
        <taxon>Poales</taxon>
        <taxon>Poaceae</taxon>
        <taxon>BOP clade</taxon>
        <taxon>Oryzoideae</taxon>
        <taxon>Oryzeae</taxon>
        <taxon>Oryzinae</taxon>
        <taxon>Oryza</taxon>
    </lineage>
</organism>
<protein>
    <submittedName>
        <fullName evidence="1">Uncharacterized protein</fullName>
    </submittedName>
</protein>
<evidence type="ECO:0000313" key="2">
    <source>
        <dbReference type="Proteomes" id="UP000006038"/>
    </source>
</evidence>
<reference evidence="1" key="1">
    <citation type="journal article" date="2013" name="Nat. Commun.">
        <title>Whole-genome sequencing of Oryza brachyantha reveals mechanisms underlying Oryza genome evolution.</title>
        <authorList>
            <person name="Chen J."/>
            <person name="Huang Q."/>
            <person name="Gao D."/>
            <person name="Wang J."/>
            <person name="Lang Y."/>
            <person name="Liu T."/>
            <person name="Li B."/>
            <person name="Bai Z."/>
            <person name="Luis Goicoechea J."/>
            <person name="Liang C."/>
            <person name="Chen C."/>
            <person name="Zhang W."/>
            <person name="Sun S."/>
            <person name="Liao Y."/>
            <person name="Zhang X."/>
            <person name="Yang L."/>
            <person name="Song C."/>
            <person name="Wang M."/>
            <person name="Shi J."/>
            <person name="Liu G."/>
            <person name="Liu J."/>
            <person name="Zhou H."/>
            <person name="Zhou W."/>
            <person name="Yu Q."/>
            <person name="An N."/>
            <person name="Chen Y."/>
            <person name="Cai Q."/>
            <person name="Wang B."/>
            <person name="Liu B."/>
            <person name="Min J."/>
            <person name="Huang Y."/>
            <person name="Wu H."/>
            <person name="Li Z."/>
            <person name="Zhang Y."/>
            <person name="Yin Y."/>
            <person name="Song W."/>
            <person name="Jiang J."/>
            <person name="Jackson S.A."/>
            <person name="Wing R.A."/>
            <person name="Wang J."/>
            <person name="Chen M."/>
        </authorList>
    </citation>
    <scope>NUCLEOTIDE SEQUENCE [LARGE SCALE GENOMIC DNA]</scope>
    <source>
        <strain evidence="1">cv. IRGC 101232</strain>
    </source>
</reference>
<dbReference type="EnsemblPlants" id="OB10G13870.1">
    <property type="protein sequence ID" value="OB10G13870.1"/>
    <property type="gene ID" value="OB10G13870"/>
</dbReference>
<evidence type="ECO:0000313" key="1">
    <source>
        <dbReference type="EnsemblPlants" id="OB10G13870.1"/>
    </source>
</evidence>
<dbReference type="HOGENOM" id="CLU_1809177_0_0_1"/>
<dbReference type="Proteomes" id="UP000006038">
    <property type="component" value="Chromosome 10"/>
</dbReference>
<accession>J3N1I9</accession>
<proteinExistence type="predicted"/>